<reference evidence="4 5" key="1">
    <citation type="submission" date="2019-07" db="EMBL/GenBank/DDBJ databases">
        <title>Complete genome sequence of bacteriophage infecting Erwinia pyrifoliae.</title>
        <authorList>
            <person name="Kim S.G."/>
            <person name="Park S.C."/>
        </authorList>
    </citation>
    <scope>NUCLEOTIDE SEQUENCE [LARGE SCALE GENOMIC DNA]</scope>
</reference>
<keyword evidence="1 3" id="KW-0167">Capsid protein</keyword>
<comment type="similarity">
    <text evidence="3">Belongs to the lambda phage major capsid protein family.</text>
</comment>
<comment type="subunit">
    <text evidence="3">Homomultimer.</text>
</comment>
<evidence type="ECO:0000313" key="5">
    <source>
        <dbReference type="Proteomes" id="UP000325507"/>
    </source>
</evidence>
<dbReference type="EMBL" id="MN184886">
    <property type="protein sequence ID" value="QEQ94763.1"/>
    <property type="molecule type" value="Genomic_DNA"/>
</dbReference>
<accession>A0A5J6DAW0</accession>
<evidence type="ECO:0000256" key="2">
    <source>
        <dbReference type="ARBA" id="ARBA00023200"/>
    </source>
</evidence>
<dbReference type="Gene3D" id="3.30.1930.10">
    <property type="entry name" value="capsid protein of prophage domain"/>
    <property type="match status" value="1"/>
</dbReference>
<evidence type="ECO:0000256" key="1">
    <source>
        <dbReference type="ARBA" id="ARBA00022561"/>
    </source>
</evidence>
<evidence type="ECO:0000313" key="4">
    <source>
        <dbReference type="EMBL" id="QEQ94763.1"/>
    </source>
</evidence>
<keyword evidence="3" id="KW-0946">Virion</keyword>
<keyword evidence="5" id="KW-1185">Reference proteome</keyword>
<keyword evidence="3" id="KW-0426">Late protein</keyword>
<dbReference type="GO" id="GO:0030430">
    <property type="term" value="C:host cell cytoplasm"/>
    <property type="evidence" value="ECO:0007669"/>
    <property type="project" value="UniProtKB-SubCell"/>
</dbReference>
<sequence>MSDQVVNPWDTQTAGGVIRKIKVPFSLFLGFYGRSIYFETDKIFFERVNTNYRRVAPFVAPNVQGWINRREGYTADSLAPAYIKEKDEVDINAPLMRLPGETMVSGSYTNQQRHDIIVADLAAQQKQRIYNRFEWMACMAAKNAEVTIEGEKYPARTVQFPRNAGLTMVSNWTAQGADPMGDISALRRIANTESGARIVDVYFGRDAYLAYFNAHKDLLVGQNGLMDRNIGGSDTQITRLLDQFEGLEYVGRVSGLNGAGEIRIWIYEATYLDAETNAQEYFLEPTEVFGIAPSVFAGVRCFGAIKDGRAGWKAMEIFSKNWVSQEDPWEEFFMSQSAPLMVPGDANATFLIKTGA</sequence>
<keyword evidence="2 3" id="KW-1035">Host cytoplasm</keyword>
<dbReference type="InterPro" id="IPR005564">
    <property type="entry name" value="Major_capsid_GpE"/>
</dbReference>
<dbReference type="GO" id="GO:0019028">
    <property type="term" value="C:viral capsid"/>
    <property type="evidence" value="ECO:0007669"/>
    <property type="project" value="UniProtKB-UniRule"/>
</dbReference>
<dbReference type="Proteomes" id="UP000325507">
    <property type="component" value="Segment"/>
</dbReference>
<protein>
    <recommendedName>
        <fullName evidence="3">Major capsid protein</fullName>
    </recommendedName>
    <alternativeName>
        <fullName evidence="3">Major head protein</fullName>
    </alternativeName>
</protein>
<dbReference type="Pfam" id="PF03864">
    <property type="entry name" value="Phage_cap_E"/>
    <property type="match status" value="1"/>
</dbReference>
<name>A0A5J6DAW0_9CAUD</name>
<organism evidence="4 5">
    <name type="scientific">Erwinia phage pEp_SNUABM_08</name>
    <dbReference type="NCBI Taxonomy" id="2593268"/>
    <lineage>
        <taxon>Viruses</taxon>
        <taxon>Duplodnaviria</taxon>
        <taxon>Heunggongvirae</taxon>
        <taxon>Uroviricota</taxon>
        <taxon>Caudoviricetes</taxon>
        <taxon>Casjensviridae</taxon>
        <taxon>Gwanakrovirus</taxon>
        <taxon>Gwanakrovirus SNUABM08</taxon>
    </lineage>
</organism>
<comment type="subcellular location">
    <subcellularLocation>
        <location evidence="3">Virion</location>
    </subcellularLocation>
    <subcellularLocation>
        <location evidence="3">Host cytoplasm</location>
    </subcellularLocation>
    <text evidence="3">Forms the capsid icosahedric shell.</text>
</comment>
<gene>
    <name evidence="4" type="ORF">pEpSNUABM08_16</name>
</gene>
<comment type="function">
    <text evidence="3">Assembles to form an icosahedral capsid. The assembly is primed by the interaction between capsid assembly protease and portal dodecamer, and major capsid proteins assemble cooperatively to form the procapsid with the help of capsid scaffolding protein. Major capsid protein forms hexons and pentons of the icosahedron. Viral genomic DNA is packaged into the procapsid through the portal vertex. The packaging triggers a dramatic reconfiguration of the capsid shell.</text>
</comment>
<dbReference type="Gene3D" id="3.15.30.10">
    <property type="entry name" value="putative capsid protein of prophage domain like"/>
    <property type="match status" value="1"/>
</dbReference>
<evidence type="ECO:0000256" key="3">
    <source>
        <dbReference type="HAMAP-Rule" id="MF_04133"/>
    </source>
</evidence>
<proteinExistence type="inferred from homology"/>
<dbReference type="HAMAP" id="MF_04133">
    <property type="entry name" value="CAPSID_LAMBDA"/>
    <property type="match status" value="1"/>
</dbReference>